<organism evidence="3 4">
    <name type="scientific">Kribbella voronezhensis</name>
    <dbReference type="NCBI Taxonomy" id="2512212"/>
    <lineage>
        <taxon>Bacteria</taxon>
        <taxon>Bacillati</taxon>
        <taxon>Actinomycetota</taxon>
        <taxon>Actinomycetes</taxon>
        <taxon>Propionibacteriales</taxon>
        <taxon>Kribbellaceae</taxon>
        <taxon>Kribbella</taxon>
    </lineage>
</organism>
<feature type="transmembrane region" description="Helical" evidence="2">
    <location>
        <begin position="54"/>
        <end position="76"/>
    </location>
</feature>
<evidence type="ECO:0000313" key="3">
    <source>
        <dbReference type="EMBL" id="TDU89244.1"/>
    </source>
</evidence>
<evidence type="ECO:0000256" key="1">
    <source>
        <dbReference type="SAM" id="MobiDB-lite"/>
    </source>
</evidence>
<dbReference type="OrthoDB" id="5186135at2"/>
<keyword evidence="2" id="KW-0812">Transmembrane</keyword>
<protein>
    <submittedName>
        <fullName evidence="3">Uncharacterized protein</fullName>
    </submittedName>
</protein>
<evidence type="ECO:0000313" key="4">
    <source>
        <dbReference type="Proteomes" id="UP000295151"/>
    </source>
</evidence>
<feature type="transmembrane region" description="Helical" evidence="2">
    <location>
        <begin position="82"/>
        <end position="106"/>
    </location>
</feature>
<gene>
    <name evidence="3" type="ORF">EV138_2806</name>
</gene>
<keyword evidence="2" id="KW-0472">Membrane</keyword>
<dbReference type="Proteomes" id="UP000295151">
    <property type="component" value="Unassembled WGS sequence"/>
</dbReference>
<keyword evidence="4" id="KW-1185">Reference proteome</keyword>
<evidence type="ECO:0000256" key="2">
    <source>
        <dbReference type="SAM" id="Phobius"/>
    </source>
</evidence>
<name>A0A4R7TB49_9ACTN</name>
<sequence length="127" mass="13979">MSTPAEGPRRVRVTSPRTSAARRPSTPAGTREIDEQTRLGEVYMHSLIQSQLRLALAVVAGAAVVLGGLPLLFALLPATRKLLILGIPLPWILLVFVVYPVVYVSARIYVRNAERIEAEFTEFVGRK</sequence>
<proteinExistence type="predicted"/>
<comment type="caution">
    <text evidence="3">The sequence shown here is derived from an EMBL/GenBank/DDBJ whole genome shotgun (WGS) entry which is preliminary data.</text>
</comment>
<accession>A0A4R7TB49</accession>
<dbReference type="AlphaFoldDB" id="A0A4R7TB49"/>
<dbReference type="EMBL" id="SOCE01000001">
    <property type="protein sequence ID" value="TDU89244.1"/>
    <property type="molecule type" value="Genomic_DNA"/>
</dbReference>
<feature type="region of interest" description="Disordered" evidence="1">
    <location>
        <begin position="1"/>
        <end position="32"/>
    </location>
</feature>
<reference evidence="3 4" key="1">
    <citation type="submission" date="2019-03" db="EMBL/GenBank/DDBJ databases">
        <title>Genomic Encyclopedia of Type Strains, Phase III (KMG-III): the genomes of soil and plant-associated and newly described type strains.</title>
        <authorList>
            <person name="Whitman W."/>
        </authorList>
    </citation>
    <scope>NUCLEOTIDE SEQUENCE [LARGE SCALE GENOMIC DNA]</scope>
    <source>
        <strain evidence="3 4">VKM Ac-2575</strain>
    </source>
</reference>
<keyword evidence="2" id="KW-1133">Transmembrane helix</keyword>
<dbReference type="RefSeq" id="WP_133979301.1">
    <property type="nucleotide sequence ID" value="NZ_SOCE01000001.1"/>
</dbReference>